<keyword evidence="1" id="KW-0862">Zinc</keyword>
<reference evidence="4" key="2">
    <citation type="submission" date="2015-06" db="UniProtKB">
        <authorList>
            <consortium name="EnsemblPlants"/>
        </authorList>
    </citation>
    <scope>IDENTIFICATION</scope>
    <source>
        <strain evidence="4">DM1-3 516 R44</strain>
    </source>
</reference>
<feature type="region of interest" description="Disordered" evidence="2">
    <location>
        <begin position="465"/>
        <end position="488"/>
    </location>
</feature>
<gene>
    <name evidence="4" type="primary">LOC102581423</name>
</gene>
<dbReference type="ExpressionAtlas" id="M0ZHX9">
    <property type="expression patterns" value="baseline"/>
</dbReference>
<dbReference type="PaxDb" id="4113-PGSC0003DMT400001109"/>
<keyword evidence="5" id="KW-1185">Reference proteome</keyword>
<feature type="region of interest" description="Disordered" evidence="2">
    <location>
        <begin position="500"/>
        <end position="568"/>
    </location>
</feature>
<evidence type="ECO:0000256" key="2">
    <source>
        <dbReference type="SAM" id="MobiDB-lite"/>
    </source>
</evidence>
<feature type="compositionally biased region" description="Basic and acidic residues" evidence="2">
    <location>
        <begin position="527"/>
        <end position="542"/>
    </location>
</feature>
<dbReference type="GO" id="GO:0008270">
    <property type="term" value="F:zinc ion binding"/>
    <property type="evidence" value="ECO:0007669"/>
    <property type="project" value="UniProtKB-KW"/>
</dbReference>
<dbReference type="PANTHER" id="PTHR46519:SF3">
    <property type="entry name" value="RING_U-BOX SUPERFAMILY PROTEIN"/>
    <property type="match status" value="1"/>
</dbReference>
<dbReference type="Gene3D" id="3.30.40.10">
    <property type="entry name" value="Zinc/RING finger domain, C3HC4 (zinc finger)"/>
    <property type="match status" value="1"/>
</dbReference>
<dbReference type="InParanoid" id="M0ZHX9"/>
<evidence type="ECO:0000256" key="1">
    <source>
        <dbReference type="PROSITE-ProRule" id="PRU00175"/>
    </source>
</evidence>
<feature type="compositionally biased region" description="Polar residues" evidence="2">
    <location>
        <begin position="291"/>
        <end position="314"/>
    </location>
</feature>
<dbReference type="InterPro" id="IPR013083">
    <property type="entry name" value="Znf_RING/FYVE/PHD"/>
</dbReference>
<evidence type="ECO:0000313" key="5">
    <source>
        <dbReference type="Proteomes" id="UP000011115"/>
    </source>
</evidence>
<dbReference type="PROSITE" id="PS50089">
    <property type="entry name" value="ZF_RING_2"/>
    <property type="match status" value="1"/>
</dbReference>
<feature type="region of interest" description="Disordered" evidence="2">
    <location>
        <begin position="289"/>
        <end position="315"/>
    </location>
</feature>
<dbReference type="eggNOG" id="KOG4172">
    <property type="taxonomic scope" value="Eukaryota"/>
</dbReference>
<reference evidence="5" key="1">
    <citation type="journal article" date="2011" name="Nature">
        <title>Genome sequence and analysis of the tuber crop potato.</title>
        <authorList>
            <consortium name="The Potato Genome Sequencing Consortium"/>
        </authorList>
    </citation>
    <scope>NUCLEOTIDE SEQUENCE [LARGE SCALE GENOMIC DNA]</scope>
    <source>
        <strain evidence="5">cv. DM1-3 516 R44</strain>
    </source>
</reference>
<dbReference type="AlphaFoldDB" id="M0ZHX9"/>
<dbReference type="InterPro" id="IPR001841">
    <property type="entry name" value="Znf_RING"/>
</dbReference>
<evidence type="ECO:0000313" key="4">
    <source>
        <dbReference type="EnsemblPlants" id="PGSC0003DMT400001109"/>
    </source>
</evidence>
<dbReference type="OrthoDB" id="6078042at2759"/>
<sequence>MAVAGLHNISTFGSSLFIESQSSVSRQRTEHDRPKTRASSIRQMWRELEGEHVVSNSYAPTGDRQRPQGNDGVNEDQNQSHIELDNYFDDGRSVSSDLSSDLGEVERERVRQIIQEWMHTGAKSHSQSLNVSHVNNCSKAQCERMSIHQSGTSSPRDEVAVEIGSQFEQGRDGLLVDHSRRGERKALRRLCGRQALVDLLMRSQREREKELQGLLESKPVSDFAYRNRIQSLLRGRFLRNDSLTNDERTASNAASELGLLRRRHTVSDLRRRRTVSDLREEILSRLDDNVRTTTNTQLSSPKDEPQPSQSNSEQEVIDECYDQSELINEEREINGSHVVTNSANTIRELVNHQYNIDQIAETSEQVGEDEDHDQATSNLELFSSLPERHNNENIDLVENAGDEWLQEEHATFHDNDATQSEASDFNDVLNGHFRDLDRNIFEDYDWEGSSAQAEELQEYIAEPEGSDLEQAEEPEEFETEHEESESQHLYADQNEWIDDATENMGGDSQEGTPNQSYPESLDGGIEEQNHTQEPHDDEWHEEAIDDWSDTPSGQDDGSIGRVDTFYTPDDDNVYSIELRELLSRRRVSNLLRSSFRESLNQLIQSYVERQGNASFDWDMDGASSYPSDTEQEQQQENVNQEGPQMNMEGNPFAMTPPPEAPSQPHWNREPEHPNLRRQNPHQRMGESEWDIINELKIDMAVLHQRMNDMQRMLQTCMEMQVELQRSVRQEVSAALNRSAGSTDVDICGDGLLNDESKWDTVRKGICCLCCNNNIDSLLYRCGHMCTCSKCAEILINEEAKCPMCLAPVVEVIRAFSSQFARLIYCRIQNKQVKLIICPKISVYRCVDTYWLLPDIANRKVIVFS</sequence>
<name>M0ZHX9_SOLTU</name>
<dbReference type="OMA" id="YADQNEW"/>
<feature type="compositionally biased region" description="Polar residues" evidence="2">
    <location>
        <begin position="509"/>
        <end position="518"/>
    </location>
</feature>
<feature type="domain" description="RING-type" evidence="3">
    <location>
        <begin position="766"/>
        <end position="804"/>
    </location>
</feature>
<evidence type="ECO:0000259" key="3">
    <source>
        <dbReference type="PROSITE" id="PS50089"/>
    </source>
</evidence>
<dbReference type="Pfam" id="PF13920">
    <property type="entry name" value="zf-C3HC4_3"/>
    <property type="match status" value="1"/>
</dbReference>
<feature type="compositionally biased region" description="Acidic residues" evidence="2">
    <location>
        <begin position="465"/>
        <end position="483"/>
    </location>
</feature>
<feature type="region of interest" description="Disordered" evidence="2">
    <location>
        <begin position="614"/>
        <end position="684"/>
    </location>
</feature>
<dbReference type="PANTHER" id="PTHR46519">
    <property type="entry name" value="RING/U-BOX SUPERFAMILY PROTEIN"/>
    <property type="match status" value="1"/>
</dbReference>
<dbReference type="EnsemblPlants" id="PGSC0003DMT400001109">
    <property type="protein sequence ID" value="PGSC0003DMT400001109"/>
    <property type="gene ID" value="PGSC0003DMG400000421"/>
</dbReference>
<dbReference type="Proteomes" id="UP000011115">
    <property type="component" value="Unassembled WGS sequence"/>
</dbReference>
<organism evidence="4 5">
    <name type="scientific">Solanum tuberosum</name>
    <name type="common">Potato</name>
    <dbReference type="NCBI Taxonomy" id="4113"/>
    <lineage>
        <taxon>Eukaryota</taxon>
        <taxon>Viridiplantae</taxon>
        <taxon>Streptophyta</taxon>
        <taxon>Embryophyta</taxon>
        <taxon>Tracheophyta</taxon>
        <taxon>Spermatophyta</taxon>
        <taxon>Magnoliopsida</taxon>
        <taxon>eudicotyledons</taxon>
        <taxon>Gunneridae</taxon>
        <taxon>Pentapetalae</taxon>
        <taxon>asterids</taxon>
        <taxon>lamiids</taxon>
        <taxon>Solanales</taxon>
        <taxon>Solanaceae</taxon>
        <taxon>Solanoideae</taxon>
        <taxon>Solaneae</taxon>
        <taxon>Solanum</taxon>
    </lineage>
</organism>
<keyword evidence="1" id="KW-0863">Zinc-finger</keyword>
<protein>
    <recommendedName>
        <fullName evidence="3">RING-type domain-containing protein</fullName>
    </recommendedName>
</protein>
<dbReference type="CDD" id="cd16647">
    <property type="entry name" value="mRING-HC-C3HC5_NEU1"/>
    <property type="match status" value="1"/>
</dbReference>
<dbReference type="Gramene" id="PGSC0003DMT400001109">
    <property type="protein sequence ID" value="PGSC0003DMT400001109"/>
    <property type="gene ID" value="PGSC0003DMG400000421"/>
</dbReference>
<feature type="region of interest" description="Disordered" evidence="2">
    <location>
        <begin position="20"/>
        <end position="77"/>
    </location>
</feature>
<proteinExistence type="predicted"/>
<accession>M0ZHX9</accession>
<keyword evidence="1" id="KW-0479">Metal-binding</keyword>
<feature type="compositionally biased region" description="Low complexity" evidence="2">
    <location>
        <begin position="632"/>
        <end position="641"/>
    </location>
</feature>